<evidence type="ECO:0000256" key="5">
    <source>
        <dbReference type="ARBA" id="ARBA00022553"/>
    </source>
</evidence>
<feature type="repeat" description="ANK" evidence="19">
    <location>
        <begin position="561"/>
        <end position="593"/>
    </location>
</feature>
<feature type="compositionally biased region" description="Polar residues" evidence="20">
    <location>
        <begin position="1062"/>
        <end position="1083"/>
    </location>
</feature>
<comment type="catalytic activity">
    <reaction evidence="17">
        <text>N(6)-methyl-L-lysyl(9)-[histone H3] + S-adenosyl-L-methionine = N(6),N(6)-dimethyl-L-lysyl(9)-[histone H3] + S-adenosyl-L-homocysteine + H(+)</text>
        <dbReference type="Rhea" id="RHEA:60284"/>
        <dbReference type="Rhea" id="RHEA-COMP:15541"/>
        <dbReference type="Rhea" id="RHEA-COMP:15542"/>
        <dbReference type="ChEBI" id="CHEBI:15378"/>
        <dbReference type="ChEBI" id="CHEBI:57856"/>
        <dbReference type="ChEBI" id="CHEBI:59789"/>
        <dbReference type="ChEBI" id="CHEBI:61929"/>
        <dbReference type="ChEBI" id="CHEBI:61976"/>
    </reaction>
</comment>
<dbReference type="FunFam" id="2.170.270.10:FF:000005">
    <property type="entry name" value="Euchromatic histone-lysine N-methyltransferase 2"/>
    <property type="match status" value="1"/>
</dbReference>
<evidence type="ECO:0000259" key="21">
    <source>
        <dbReference type="PROSITE" id="PS50280"/>
    </source>
</evidence>
<keyword evidence="7" id="KW-0808">Transferase</keyword>
<dbReference type="CDD" id="cd20905">
    <property type="entry name" value="EHMT_ZBD"/>
    <property type="match status" value="1"/>
</dbReference>
<keyword evidence="13" id="KW-0156">Chromatin regulator</keyword>
<evidence type="ECO:0000256" key="19">
    <source>
        <dbReference type="PROSITE-ProRule" id="PRU00023"/>
    </source>
</evidence>
<feature type="region of interest" description="Disordered" evidence="20">
    <location>
        <begin position="1062"/>
        <end position="1089"/>
    </location>
</feature>
<keyword evidence="3" id="KW-0158">Chromosome</keyword>
<dbReference type="EC" id="2.1.1.367" evidence="18"/>
<dbReference type="InterPro" id="IPR007728">
    <property type="entry name" value="Pre-SET_dom"/>
</dbReference>
<dbReference type="PROSITE" id="PS50088">
    <property type="entry name" value="ANK_REPEAT"/>
    <property type="match status" value="5"/>
</dbReference>
<dbReference type="GO" id="GO:0008270">
    <property type="term" value="F:zinc ion binding"/>
    <property type="evidence" value="ECO:0007669"/>
    <property type="project" value="InterPro"/>
</dbReference>
<evidence type="ECO:0000256" key="13">
    <source>
        <dbReference type="ARBA" id="ARBA00022853"/>
    </source>
</evidence>
<dbReference type="InterPro" id="IPR036770">
    <property type="entry name" value="Ankyrin_rpt-contain_sf"/>
</dbReference>
<feature type="compositionally biased region" description="Basic and acidic residues" evidence="20">
    <location>
        <begin position="37"/>
        <end position="57"/>
    </location>
</feature>
<keyword evidence="5" id="KW-0597">Phosphoprotein</keyword>
<evidence type="ECO:0000256" key="16">
    <source>
        <dbReference type="ARBA" id="ARBA00051161"/>
    </source>
</evidence>
<evidence type="ECO:0000256" key="8">
    <source>
        <dbReference type="ARBA" id="ARBA00022691"/>
    </source>
</evidence>
<reference evidence="23" key="1">
    <citation type="submission" date="2025-08" db="UniProtKB">
        <authorList>
            <consortium name="Ensembl"/>
        </authorList>
    </citation>
    <scope>IDENTIFICATION</scope>
</reference>
<dbReference type="FunFam" id="1.25.40.20:FF:000029">
    <property type="entry name" value="histone-lysine N-methyltransferase EHMT1 isoform X2"/>
    <property type="match status" value="1"/>
</dbReference>
<dbReference type="InterPro" id="IPR002110">
    <property type="entry name" value="Ankyrin_rpt"/>
</dbReference>
<comment type="subcellular location">
    <subcellularLocation>
        <location evidence="2">Chromosome</location>
    </subcellularLocation>
    <subcellularLocation>
        <location evidence="1">Nucleus</location>
    </subcellularLocation>
</comment>
<evidence type="ECO:0000256" key="4">
    <source>
        <dbReference type="ARBA" id="ARBA00022499"/>
    </source>
</evidence>
<keyword evidence="6" id="KW-0489">Methyltransferase</keyword>
<comment type="catalytic activity">
    <reaction evidence="16">
        <text>L-lysyl(9)-[histone H3] + S-adenosyl-L-methionine = N(6)-methyl-L-lysyl(9)-[histone H3] + S-adenosyl-L-homocysteine + H(+)</text>
        <dbReference type="Rhea" id="RHEA:60280"/>
        <dbReference type="Rhea" id="RHEA-COMP:15542"/>
        <dbReference type="Rhea" id="RHEA-COMP:15546"/>
        <dbReference type="ChEBI" id="CHEBI:15378"/>
        <dbReference type="ChEBI" id="CHEBI:29969"/>
        <dbReference type="ChEBI" id="CHEBI:57856"/>
        <dbReference type="ChEBI" id="CHEBI:59789"/>
        <dbReference type="ChEBI" id="CHEBI:61929"/>
        <dbReference type="EC" id="2.1.1.367"/>
    </reaction>
</comment>
<keyword evidence="11" id="KW-0862">Zinc</keyword>
<evidence type="ECO:0000256" key="1">
    <source>
        <dbReference type="ARBA" id="ARBA00004123"/>
    </source>
</evidence>
<keyword evidence="9" id="KW-0479">Metal-binding</keyword>
<reference evidence="23" key="2">
    <citation type="submission" date="2025-09" db="UniProtKB">
        <authorList>
            <consortium name="Ensembl"/>
        </authorList>
    </citation>
    <scope>IDENTIFICATION</scope>
</reference>
<feature type="compositionally biased region" description="Acidic residues" evidence="20">
    <location>
        <begin position="157"/>
        <end position="175"/>
    </location>
</feature>
<feature type="repeat" description="ANK" evidence="19">
    <location>
        <begin position="661"/>
        <end position="693"/>
    </location>
</feature>
<dbReference type="GO" id="GO:0000122">
    <property type="term" value="P:negative regulation of transcription by RNA polymerase II"/>
    <property type="evidence" value="ECO:0007669"/>
    <property type="project" value="TreeGrafter"/>
</dbReference>
<dbReference type="Ensembl" id="ENSJHYT00000025314.1">
    <property type="protein sequence ID" value="ENSJHYP00000020997.1"/>
    <property type="gene ID" value="ENSJHYG00000013936.1"/>
</dbReference>
<evidence type="ECO:0000256" key="2">
    <source>
        <dbReference type="ARBA" id="ARBA00004286"/>
    </source>
</evidence>
<dbReference type="Pfam" id="PF12796">
    <property type="entry name" value="Ank_2"/>
    <property type="match status" value="2"/>
</dbReference>
<evidence type="ECO:0000313" key="23">
    <source>
        <dbReference type="Ensembl" id="ENSJHYP00000020997.1"/>
    </source>
</evidence>
<protein>
    <recommendedName>
        <fullName evidence="18">[histone H3]-lysine(9) N-methyltransferase</fullName>
        <ecNumber evidence="18">2.1.1.367</ecNumber>
    </recommendedName>
</protein>
<dbReference type="Proteomes" id="UP000694408">
    <property type="component" value="Unplaced"/>
</dbReference>
<evidence type="ECO:0000256" key="3">
    <source>
        <dbReference type="ARBA" id="ARBA00022454"/>
    </source>
</evidence>
<keyword evidence="4" id="KW-1017">Isopeptide bond</keyword>
<sequence>MAGTPPTVPSAPSPAQPGLGHCQGSRGSHSCSGHPHASKDPKDGRDSRDQKESKEKEFENMLDFVKPLALPSLPGLHQSLPQNQSYVATTKAQTAAAVSRKKKRRMGTYSLVPKKKTKVLKQRTMIEMFKSITHSSVGAKSDKELGDGSPHVNGESIDVDSEEEDSDDLEEEDDHGADQAAMFPGDDNRTSKDSAWVRAVPQRDPGATMPDVHVASLLPQSSESSVKKKLLKRKGKTDSPWLKPTRKRRRRNKKKQGGVLGNGWGFVLNSTPGKDLRPGLTLPSQGWLCDEPGLSNGPEAMEVDGLQEVPLCSCRMETPKSREITTLANNQCMATESVDNELGRCTNSVVKYELMRPSNKVQLLVLCEDHRGRMVKHQCCPGCGYFCTAGTFMECQPESSISHRFHKSCASQVNDTSYCPHCGEEASKAKEVTIAKADTTSTVSLSYEQQKPAAVEGRADTTTGSGTGMRLSEEDKPESSAAEGFDIPGSSVFPKPTTSLTQGPVKETLESALIALDSEKPKKLRFHPKQLYFSARQGELQKVLLMLVDGIDPNFKMEHQSKRTPLHAAAESGHVDICHMLIQAGANIDTCSEDQRTPLMEAAENNHLETVKYLIKAGALVDPKDAEGSTCLHLAAKKGHYDVVQYLLSNGNMDVNCQDDGGWTPMIWATEYKHIELVKLLLAKGSDINIRDNEENICLHWAAFSGCVDIAEILLAAKCDLHAVNIHGDSPLHIAARENRYECVVLFLSRGSDVTLKNKEGETPLQCSSLNSQVWVALQMNKTLKESSSEKPAQIEKVVSRDIARGYERIPIPCVNSVDSEPCPSNYKYVSQNCVTSPMDIDRNITHLQYCVCIDDCSSSNCMCGQLSMRCWYDKDGRLLPEFNMAEPPLIFECNHACSCWRTCRNRVVQNGLRTRLQLYRTQKMGWGVRTMQDIPLGTFVCEYVGELISDSEADVREEDSYLFDLDNKDGEVYCIDARFYGNISRFINHLCEPNLIPVRVFMSHQDLRFPRIAFFSTRHIEAGEEIGFDYGDRFWDIKGKFFSCQCGSPKCKHSSSALAQRQASTSAQDTQENGLPDTSSAASAAGPF</sequence>
<keyword evidence="15" id="KW-0539">Nucleus</keyword>
<feature type="domain" description="SET" evidence="21">
    <location>
        <begin position="915"/>
        <end position="1032"/>
    </location>
</feature>
<evidence type="ECO:0000313" key="24">
    <source>
        <dbReference type="Proteomes" id="UP000694408"/>
    </source>
</evidence>
<dbReference type="PROSITE" id="PS50280">
    <property type="entry name" value="SET"/>
    <property type="match status" value="1"/>
</dbReference>
<dbReference type="PANTHER" id="PTHR46307">
    <property type="entry name" value="G9A, ISOFORM B"/>
    <property type="match status" value="1"/>
</dbReference>
<evidence type="ECO:0000256" key="17">
    <source>
        <dbReference type="ARBA" id="ARBA00052968"/>
    </source>
</evidence>
<feature type="region of interest" description="Disordered" evidence="20">
    <location>
        <begin position="215"/>
        <end position="264"/>
    </location>
</feature>
<dbReference type="AlphaFoldDB" id="A0A8C5JLA9"/>
<dbReference type="Pfam" id="PF00856">
    <property type="entry name" value="SET"/>
    <property type="match status" value="1"/>
</dbReference>
<evidence type="ECO:0000256" key="7">
    <source>
        <dbReference type="ARBA" id="ARBA00022679"/>
    </source>
</evidence>
<dbReference type="InterPro" id="IPR047762">
    <property type="entry name" value="EHMT_CRR"/>
</dbReference>
<name>A0A8C5JLA9_JUNHY</name>
<dbReference type="Pfam" id="PF05033">
    <property type="entry name" value="Pre-SET"/>
    <property type="match status" value="1"/>
</dbReference>
<dbReference type="PROSITE" id="PS50867">
    <property type="entry name" value="PRE_SET"/>
    <property type="match status" value="1"/>
</dbReference>
<dbReference type="PANTHER" id="PTHR46307:SF2">
    <property type="entry name" value="HISTONE-LYSINE N-METHYLTRANSFERASE EHMT1"/>
    <property type="match status" value="1"/>
</dbReference>
<evidence type="ECO:0000256" key="6">
    <source>
        <dbReference type="ARBA" id="ARBA00022603"/>
    </source>
</evidence>
<feature type="repeat" description="ANK" evidence="19">
    <location>
        <begin position="727"/>
        <end position="759"/>
    </location>
</feature>
<dbReference type="InterPro" id="IPR043550">
    <property type="entry name" value="EHMT1/EHMT2"/>
</dbReference>
<dbReference type="GO" id="GO:0005654">
    <property type="term" value="C:nucleoplasm"/>
    <property type="evidence" value="ECO:0007669"/>
    <property type="project" value="UniProtKB-ARBA"/>
</dbReference>
<dbReference type="GO" id="GO:0140948">
    <property type="term" value="F:histone H3K9 monomethyltransferase activity"/>
    <property type="evidence" value="ECO:0007669"/>
    <property type="project" value="UniProtKB-EC"/>
</dbReference>
<feature type="region of interest" description="Disordered" evidence="20">
    <location>
        <begin position="136"/>
        <end position="193"/>
    </location>
</feature>
<dbReference type="GO" id="GO:0032259">
    <property type="term" value="P:methylation"/>
    <property type="evidence" value="ECO:0007669"/>
    <property type="project" value="UniProtKB-KW"/>
</dbReference>
<dbReference type="Gene3D" id="2.170.270.10">
    <property type="entry name" value="SET domain"/>
    <property type="match status" value="1"/>
</dbReference>
<keyword evidence="10" id="KW-0677">Repeat</keyword>
<keyword evidence="24" id="KW-1185">Reference proteome</keyword>
<dbReference type="Pfam" id="PF13637">
    <property type="entry name" value="Ank_4"/>
    <property type="match status" value="1"/>
</dbReference>
<dbReference type="GO" id="GO:0002039">
    <property type="term" value="F:p53 binding"/>
    <property type="evidence" value="ECO:0007669"/>
    <property type="project" value="InterPro"/>
</dbReference>
<keyword evidence="12" id="KW-0832">Ubl conjugation</keyword>
<dbReference type="SUPFAM" id="SSF48403">
    <property type="entry name" value="Ankyrin repeat"/>
    <property type="match status" value="1"/>
</dbReference>
<evidence type="ECO:0000256" key="9">
    <source>
        <dbReference type="ARBA" id="ARBA00022723"/>
    </source>
</evidence>
<organism evidence="23 24">
    <name type="scientific">Junco hyemalis</name>
    <name type="common">Dark-eyed junco</name>
    <dbReference type="NCBI Taxonomy" id="40217"/>
    <lineage>
        <taxon>Eukaryota</taxon>
        <taxon>Metazoa</taxon>
        <taxon>Chordata</taxon>
        <taxon>Craniata</taxon>
        <taxon>Vertebrata</taxon>
        <taxon>Euteleostomi</taxon>
        <taxon>Archelosauria</taxon>
        <taxon>Archosauria</taxon>
        <taxon>Dinosauria</taxon>
        <taxon>Saurischia</taxon>
        <taxon>Theropoda</taxon>
        <taxon>Coelurosauria</taxon>
        <taxon>Aves</taxon>
        <taxon>Neognathae</taxon>
        <taxon>Neoaves</taxon>
        <taxon>Telluraves</taxon>
        <taxon>Australaves</taxon>
        <taxon>Passeriformes</taxon>
        <taxon>Passerellidae</taxon>
        <taxon>Junco</taxon>
    </lineage>
</organism>
<dbReference type="InterPro" id="IPR046341">
    <property type="entry name" value="SET_dom_sf"/>
</dbReference>
<dbReference type="CDD" id="cd10535">
    <property type="entry name" value="SET_EHMT1"/>
    <property type="match status" value="1"/>
</dbReference>
<evidence type="ECO:0000256" key="10">
    <source>
        <dbReference type="ARBA" id="ARBA00022737"/>
    </source>
</evidence>
<evidence type="ECO:0000259" key="22">
    <source>
        <dbReference type="PROSITE" id="PS50867"/>
    </source>
</evidence>
<accession>A0A8C5JLA9</accession>
<dbReference type="InterPro" id="IPR038035">
    <property type="entry name" value="SET_EHMT1"/>
</dbReference>
<evidence type="ECO:0000256" key="15">
    <source>
        <dbReference type="ARBA" id="ARBA00023242"/>
    </source>
</evidence>
<feature type="domain" description="Pre-SET" evidence="22">
    <location>
        <begin position="849"/>
        <end position="912"/>
    </location>
</feature>
<dbReference type="Pfam" id="PF21533">
    <property type="entry name" value="EHMT1-2_CRR"/>
    <property type="match status" value="1"/>
</dbReference>
<feature type="repeat" description="ANK" evidence="19">
    <location>
        <begin position="594"/>
        <end position="626"/>
    </location>
</feature>
<proteinExistence type="predicted"/>
<dbReference type="SMART" id="SM00317">
    <property type="entry name" value="SET"/>
    <property type="match status" value="1"/>
</dbReference>
<evidence type="ECO:0000256" key="12">
    <source>
        <dbReference type="ARBA" id="ARBA00022843"/>
    </source>
</evidence>
<dbReference type="SUPFAM" id="SSF82199">
    <property type="entry name" value="SET domain"/>
    <property type="match status" value="1"/>
</dbReference>
<dbReference type="PROSITE" id="PS50297">
    <property type="entry name" value="ANK_REP_REGION"/>
    <property type="match status" value="5"/>
</dbReference>
<feature type="compositionally biased region" description="Pro residues" evidence="20">
    <location>
        <begin position="1"/>
        <end position="15"/>
    </location>
</feature>
<dbReference type="GO" id="GO:0000785">
    <property type="term" value="C:chromatin"/>
    <property type="evidence" value="ECO:0007669"/>
    <property type="project" value="TreeGrafter"/>
</dbReference>
<feature type="region of interest" description="Disordered" evidence="20">
    <location>
        <begin position="1"/>
        <end position="57"/>
    </location>
</feature>
<feature type="compositionally biased region" description="Basic residues" evidence="20">
    <location>
        <begin position="244"/>
        <end position="256"/>
    </location>
</feature>
<dbReference type="Gene3D" id="1.25.40.20">
    <property type="entry name" value="Ankyrin repeat-containing domain"/>
    <property type="match status" value="1"/>
</dbReference>
<evidence type="ECO:0000256" key="14">
    <source>
        <dbReference type="ARBA" id="ARBA00023043"/>
    </source>
</evidence>
<keyword evidence="8" id="KW-0949">S-adenosyl-L-methionine</keyword>
<dbReference type="SMART" id="SM00248">
    <property type="entry name" value="ANK"/>
    <property type="match status" value="6"/>
</dbReference>
<evidence type="ECO:0000256" key="20">
    <source>
        <dbReference type="SAM" id="MobiDB-lite"/>
    </source>
</evidence>
<feature type="repeat" description="ANK" evidence="19">
    <location>
        <begin position="627"/>
        <end position="651"/>
    </location>
</feature>
<dbReference type="SMART" id="SM00468">
    <property type="entry name" value="PreSET"/>
    <property type="match status" value="1"/>
</dbReference>
<dbReference type="InterPro" id="IPR001214">
    <property type="entry name" value="SET_dom"/>
</dbReference>
<keyword evidence="14 19" id="KW-0040">ANK repeat</keyword>
<feature type="region of interest" description="Disordered" evidence="20">
    <location>
        <begin position="447"/>
        <end position="502"/>
    </location>
</feature>
<dbReference type="PRINTS" id="PR01415">
    <property type="entry name" value="ANKYRIN"/>
</dbReference>
<evidence type="ECO:0000256" key="11">
    <source>
        <dbReference type="ARBA" id="ARBA00022833"/>
    </source>
</evidence>
<evidence type="ECO:0000256" key="18">
    <source>
        <dbReference type="ARBA" id="ARBA00066816"/>
    </source>
</evidence>